<dbReference type="AlphaFoldDB" id="A0A2I2KZM0"/>
<organism evidence="1 2">
    <name type="scientific">Frankia canadensis</name>
    <dbReference type="NCBI Taxonomy" id="1836972"/>
    <lineage>
        <taxon>Bacteria</taxon>
        <taxon>Bacillati</taxon>
        <taxon>Actinomycetota</taxon>
        <taxon>Actinomycetes</taxon>
        <taxon>Frankiales</taxon>
        <taxon>Frankiaceae</taxon>
        <taxon>Frankia</taxon>
    </lineage>
</organism>
<evidence type="ECO:0000313" key="1">
    <source>
        <dbReference type="EMBL" id="SNQ51111.1"/>
    </source>
</evidence>
<dbReference type="Proteomes" id="UP000234331">
    <property type="component" value="Unassembled WGS sequence"/>
</dbReference>
<sequence length="51" mass="5497">MDKIIKYAAIAFVIFFVVTAPNSAAGIVHRAFGWLHSWGNGVSEFVSNTVG</sequence>
<name>A0A2I2KZM0_9ACTN</name>
<gene>
    <name evidence="1" type="ORF">FRACA_600022</name>
</gene>
<reference evidence="1 2" key="1">
    <citation type="submission" date="2017-06" db="EMBL/GenBank/DDBJ databases">
        <authorList>
            <person name="Kim H.J."/>
            <person name="Triplett B.A."/>
        </authorList>
    </citation>
    <scope>NUCLEOTIDE SEQUENCE [LARGE SCALE GENOMIC DNA]</scope>
    <source>
        <strain evidence="1">FRACA_ARgP5</strain>
    </source>
</reference>
<accession>A0A2I2KZM0</accession>
<evidence type="ECO:0000313" key="2">
    <source>
        <dbReference type="Proteomes" id="UP000234331"/>
    </source>
</evidence>
<dbReference type="RefSeq" id="WP_165818620.1">
    <property type="nucleotide sequence ID" value="NZ_FZMO01000526.1"/>
</dbReference>
<protein>
    <submittedName>
        <fullName evidence="1">Uncharacterized protein</fullName>
    </submittedName>
</protein>
<dbReference type="EMBL" id="FZMO01000526">
    <property type="protein sequence ID" value="SNQ51111.1"/>
    <property type="molecule type" value="Genomic_DNA"/>
</dbReference>
<proteinExistence type="predicted"/>
<keyword evidence="2" id="KW-1185">Reference proteome</keyword>